<reference evidence="1" key="1">
    <citation type="submission" date="2022-04" db="EMBL/GenBank/DDBJ databases">
        <title>Chromosome-scale genome assembly of Holotrichia oblita Faldermann.</title>
        <authorList>
            <person name="Rongchong L."/>
        </authorList>
    </citation>
    <scope>NUCLEOTIDE SEQUENCE</scope>
    <source>
        <strain evidence="1">81SQS9</strain>
    </source>
</reference>
<keyword evidence="2" id="KW-1185">Reference proteome</keyword>
<protein>
    <submittedName>
        <fullName evidence="1">N-acetyltransferase-related</fullName>
    </submittedName>
</protein>
<proteinExistence type="predicted"/>
<accession>A0ACB9TEB7</accession>
<evidence type="ECO:0000313" key="1">
    <source>
        <dbReference type="EMBL" id="KAI4465218.1"/>
    </source>
</evidence>
<dbReference type="Proteomes" id="UP001056778">
    <property type="component" value="Chromosome 3"/>
</dbReference>
<comment type="caution">
    <text evidence="1">The sequence shown here is derived from an EMBL/GenBank/DDBJ whole genome shotgun (WGS) entry which is preliminary data.</text>
</comment>
<name>A0ACB9TEB7_HOLOL</name>
<sequence>MSKWSRPTSVSIPTIWATFEGRQIINGNKRQYWIQDITDEYRDRIVEYMIEEFTMDEPLCKYSKLRDFAKPEVKKKLIRIWQESLNHHLGLVCLTKDEDGKPIIAAMNCTTLCSKYDDESSGDGLQVQVLKTLMWVKKQVDPFSKFNITEYLDAMGLYVPPKFRGEGLGYELLKARKALCRACGLKVSITLFTSAISQKLADRVGFKDLYAIDYVDLEKVNPAFNYCDKVTMSNWVRPSSVPVPTVWATFQGRKEINGVKRTYWIQDITDEYKDEVVKYMVKQFVTDEPLSRYSKVYESLQTSNLKKLEEIWYEGLKCNLGLVCLTKDENGKPTIAAMNCTTISRIDDEESSETGHQILDTLTWMKKQVDAFKTLNITEYLDAMGLYVLPEYRGEGLGLEVLKARKPLCRACGITTSITLFTSIISQKLAERAGFQDLCAIDYDEIERRNPRFSYPGIQNHTKTLRLMYITYK</sequence>
<evidence type="ECO:0000313" key="2">
    <source>
        <dbReference type="Proteomes" id="UP001056778"/>
    </source>
</evidence>
<organism evidence="1 2">
    <name type="scientific">Holotrichia oblita</name>
    <name type="common">Chafer beetle</name>
    <dbReference type="NCBI Taxonomy" id="644536"/>
    <lineage>
        <taxon>Eukaryota</taxon>
        <taxon>Metazoa</taxon>
        <taxon>Ecdysozoa</taxon>
        <taxon>Arthropoda</taxon>
        <taxon>Hexapoda</taxon>
        <taxon>Insecta</taxon>
        <taxon>Pterygota</taxon>
        <taxon>Neoptera</taxon>
        <taxon>Endopterygota</taxon>
        <taxon>Coleoptera</taxon>
        <taxon>Polyphaga</taxon>
        <taxon>Scarabaeiformia</taxon>
        <taxon>Scarabaeidae</taxon>
        <taxon>Melolonthinae</taxon>
        <taxon>Holotrichia</taxon>
    </lineage>
</organism>
<gene>
    <name evidence="1" type="ORF">MML48_3g00005283</name>
</gene>
<dbReference type="EMBL" id="CM043017">
    <property type="protein sequence ID" value="KAI4465218.1"/>
    <property type="molecule type" value="Genomic_DNA"/>
</dbReference>